<keyword evidence="1" id="KW-0732">Signal</keyword>
<keyword evidence="3" id="KW-1185">Reference proteome</keyword>
<comment type="caution">
    <text evidence="2">The sequence shown here is derived from an EMBL/GenBank/DDBJ whole genome shotgun (WGS) entry which is preliminary data.</text>
</comment>
<evidence type="ECO:0000313" key="3">
    <source>
        <dbReference type="Proteomes" id="UP000474777"/>
    </source>
</evidence>
<feature type="chain" id="PRO_5025375595" description="Type 1 periplasmic binding fold superfamily protein" evidence="1">
    <location>
        <begin position="26"/>
        <end position="187"/>
    </location>
</feature>
<evidence type="ECO:0000256" key="1">
    <source>
        <dbReference type="SAM" id="SignalP"/>
    </source>
</evidence>
<proteinExistence type="predicted"/>
<protein>
    <recommendedName>
        <fullName evidence="4">Type 1 periplasmic binding fold superfamily protein</fullName>
    </recommendedName>
</protein>
<organism evidence="2 3">
    <name type="scientific">Pontibacter burrus</name>
    <dbReference type="NCBI Taxonomy" id="2704466"/>
    <lineage>
        <taxon>Bacteria</taxon>
        <taxon>Pseudomonadati</taxon>
        <taxon>Bacteroidota</taxon>
        <taxon>Cytophagia</taxon>
        <taxon>Cytophagales</taxon>
        <taxon>Hymenobacteraceae</taxon>
        <taxon>Pontibacter</taxon>
    </lineage>
</organism>
<reference evidence="2 3" key="1">
    <citation type="submission" date="2020-02" db="EMBL/GenBank/DDBJ databases">
        <authorList>
            <person name="Kim M.K."/>
        </authorList>
    </citation>
    <scope>NUCLEOTIDE SEQUENCE [LARGE SCALE GENOMIC DNA]</scope>
    <source>
        <strain evidence="2 3">BT327</strain>
    </source>
</reference>
<feature type="signal peptide" evidence="1">
    <location>
        <begin position="1"/>
        <end position="25"/>
    </location>
</feature>
<gene>
    <name evidence="2" type="ORF">GXP69_02420</name>
</gene>
<dbReference type="RefSeq" id="WP_163911914.1">
    <property type="nucleotide sequence ID" value="NZ_JAAGWD010000001.1"/>
</dbReference>
<evidence type="ECO:0008006" key="4">
    <source>
        <dbReference type="Google" id="ProtNLM"/>
    </source>
</evidence>
<dbReference type="PROSITE" id="PS51257">
    <property type="entry name" value="PROKAR_LIPOPROTEIN"/>
    <property type="match status" value="1"/>
</dbReference>
<accession>A0A6B3LIR1</accession>
<evidence type="ECO:0000313" key="2">
    <source>
        <dbReference type="EMBL" id="NEM96539.1"/>
    </source>
</evidence>
<sequence length="187" mass="19932">MKKFLRPYLAFLMMGSLIVTTTSCGDDDDPTPTSDKELITTVKLILEPEKGNLVQATIKDMDGVGGAAPVKETLVLKPNTVYTGETLLLNEQENPAVEIHTEILDEADDHQIFYTPSSGLNLTVAATDKDSQNRPVGLATTFTTGAASTGTLKVVLKHQKGTKAAAPGNANAGETDIEVTFDVIVQQ</sequence>
<dbReference type="EMBL" id="JAAGWD010000001">
    <property type="protein sequence ID" value="NEM96539.1"/>
    <property type="molecule type" value="Genomic_DNA"/>
</dbReference>
<name>A0A6B3LIR1_9BACT</name>
<dbReference type="AlphaFoldDB" id="A0A6B3LIR1"/>
<dbReference type="Proteomes" id="UP000474777">
    <property type="component" value="Unassembled WGS sequence"/>
</dbReference>